<protein>
    <recommendedName>
        <fullName evidence="3">Transcriptional regulator HTH-type FeoC domain-containing protein</fullName>
    </recommendedName>
</protein>
<reference evidence="1 2" key="1">
    <citation type="submission" date="2022-07" db="EMBL/GenBank/DDBJ databases">
        <title>Novel species in genus cellulomonas.</title>
        <authorList>
            <person name="Ye L."/>
        </authorList>
    </citation>
    <scope>NUCLEOTIDE SEQUENCE [LARGE SCALE GENOMIC DNA]</scope>
    <source>
        <strain evidence="2">zg-B89</strain>
    </source>
</reference>
<accession>A0ABY5KRU5</accession>
<gene>
    <name evidence="1" type="ORF">NP048_03330</name>
</gene>
<dbReference type="EMBL" id="CP101987">
    <property type="protein sequence ID" value="UUI72510.1"/>
    <property type="molecule type" value="Genomic_DNA"/>
</dbReference>
<dbReference type="RefSeq" id="WP_227578071.1">
    <property type="nucleotide sequence ID" value="NZ_CP101987.1"/>
</dbReference>
<evidence type="ECO:0008006" key="3">
    <source>
        <dbReference type="Google" id="ProtNLM"/>
    </source>
</evidence>
<organism evidence="1 2">
    <name type="scientific">Cellulomonas xiejunii</name>
    <dbReference type="NCBI Taxonomy" id="2968083"/>
    <lineage>
        <taxon>Bacteria</taxon>
        <taxon>Bacillati</taxon>
        <taxon>Actinomycetota</taxon>
        <taxon>Actinomycetes</taxon>
        <taxon>Micrococcales</taxon>
        <taxon>Cellulomonadaceae</taxon>
        <taxon>Cellulomonas</taxon>
    </lineage>
</organism>
<keyword evidence="2" id="KW-1185">Reference proteome</keyword>
<proteinExistence type="predicted"/>
<evidence type="ECO:0000313" key="1">
    <source>
        <dbReference type="EMBL" id="UUI72510.1"/>
    </source>
</evidence>
<name>A0ABY5KRU5_9CELL</name>
<sequence>MSLLADVVAAAGRGAGPATVARELGVDVGLVETVLDHAARVGLVQTSSSALGRTPCGTCPPRDARPPACAGCPLTGRP</sequence>
<evidence type="ECO:0000313" key="2">
    <source>
        <dbReference type="Proteomes" id="UP001316384"/>
    </source>
</evidence>
<dbReference type="Proteomes" id="UP001316384">
    <property type="component" value="Chromosome"/>
</dbReference>